<dbReference type="GO" id="GO:0008360">
    <property type="term" value="P:regulation of cell shape"/>
    <property type="evidence" value="ECO:0007669"/>
    <property type="project" value="UniProtKB-KW"/>
</dbReference>
<keyword evidence="1 11" id="KW-1003">Cell membrane</keyword>
<evidence type="ECO:0000256" key="3">
    <source>
        <dbReference type="ARBA" id="ARBA00022676"/>
    </source>
</evidence>
<name>A0A242NR93_9GAMM</name>
<dbReference type="InterPro" id="IPR011812">
    <property type="entry name" value="Pep_trsgly"/>
</dbReference>
<dbReference type="GO" id="GO:0008955">
    <property type="term" value="F:peptidoglycan glycosyltransferase activity"/>
    <property type="evidence" value="ECO:0007669"/>
    <property type="project" value="UniProtKB-UniRule"/>
</dbReference>
<dbReference type="AlphaFoldDB" id="A0A242NR93"/>
<feature type="transmembrane region" description="Helical" evidence="11">
    <location>
        <begin position="12"/>
        <end position="33"/>
    </location>
</feature>
<keyword evidence="8 11" id="KW-1133">Transmembrane helix</keyword>
<protein>
    <recommendedName>
        <fullName evidence="11">Biosynthetic peptidoglycan transglycosylase</fullName>
        <ecNumber evidence="11">2.4.99.28</ecNumber>
    </recommendedName>
    <alternativeName>
        <fullName evidence="11">Glycan polymerase</fullName>
    </alternativeName>
    <alternativeName>
        <fullName evidence="11">Peptidoglycan glycosyltransferase MtgA</fullName>
        <shortName evidence="11">PGT</shortName>
    </alternativeName>
</protein>
<gene>
    <name evidence="11" type="primary">mtgA</name>
    <name evidence="13" type="ORF">B6D06_10970</name>
</gene>
<dbReference type="GO" id="GO:0016763">
    <property type="term" value="F:pentosyltransferase activity"/>
    <property type="evidence" value="ECO:0007669"/>
    <property type="project" value="InterPro"/>
</dbReference>
<keyword evidence="2 11" id="KW-0997">Cell inner membrane</keyword>
<dbReference type="GO" id="GO:0009274">
    <property type="term" value="C:peptidoglycan-based cell wall"/>
    <property type="evidence" value="ECO:0007669"/>
    <property type="project" value="InterPro"/>
</dbReference>
<keyword evidence="3 11" id="KW-0328">Glycosyltransferase</keyword>
<evidence type="ECO:0000313" key="13">
    <source>
        <dbReference type="EMBL" id="OTQ47990.1"/>
    </source>
</evidence>
<evidence type="ECO:0000256" key="4">
    <source>
        <dbReference type="ARBA" id="ARBA00022679"/>
    </source>
</evidence>
<dbReference type="PANTHER" id="PTHR30400">
    <property type="entry name" value="MONOFUNCTIONAL BIOSYNTHETIC PEPTIDOGLYCAN TRANSGLYCOSYLASE"/>
    <property type="match status" value="1"/>
</dbReference>
<evidence type="ECO:0000256" key="5">
    <source>
        <dbReference type="ARBA" id="ARBA00022692"/>
    </source>
</evidence>
<comment type="catalytic activity">
    <reaction evidence="11">
        <text>[GlcNAc-(1-&gt;4)-Mur2Ac(oyl-L-Ala-gamma-D-Glu-L-Lys-D-Ala-D-Ala)](n)-di-trans,octa-cis-undecaprenyl diphosphate + beta-D-GlcNAc-(1-&gt;4)-Mur2Ac(oyl-L-Ala-gamma-D-Glu-L-Lys-D-Ala-D-Ala)-di-trans,octa-cis-undecaprenyl diphosphate = [GlcNAc-(1-&gt;4)-Mur2Ac(oyl-L-Ala-gamma-D-Glu-L-Lys-D-Ala-D-Ala)](n+1)-di-trans,octa-cis-undecaprenyl diphosphate + di-trans,octa-cis-undecaprenyl diphosphate + H(+)</text>
        <dbReference type="Rhea" id="RHEA:23708"/>
        <dbReference type="Rhea" id="RHEA-COMP:9602"/>
        <dbReference type="Rhea" id="RHEA-COMP:9603"/>
        <dbReference type="ChEBI" id="CHEBI:15378"/>
        <dbReference type="ChEBI" id="CHEBI:58405"/>
        <dbReference type="ChEBI" id="CHEBI:60033"/>
        <dbReference type="ChEBI" id="CHEBI:78435"/>
        <dbReference type="EC" id="2.4.99.28"/>
    </reaction>
</comment>
<dbReference type="SUPFAM" id="SSF53955">
    <property type="entry name" value="Lysozyme-like"/>
    <property type="match status" value="1"/>
</dbReference>
<organism evidence="13 14">
    <name type="scientific">Gilliamella apis</name>
    <dbReference type="NCBI Taxonomy" id="1970738"/>
    <lineage>
        <taxon>Bacteria</taxon>
        <taxon>Pseudomonadati</taxon>
        <taxon>Pseudomonadota</taxon>
        <taxon>Gammaproteobacteria</taxon>
        <taxon>Orbales</taxon>
        <taxon>Orbaceae</taxon>
        <taxon>Gilliamella</taxon>
    </lineage>
</organism>
<comment type="similarity">
    <text evidence="11">Belongs to the glycosyltransferase 51 family.</text>
</comment>
<comment type="pathway">
    <text evidence="11">Cell wall biogenesis; peptidoglycan biosynthesis.</text>
</comment>
<keyword evidence="9 11" id="KW-0472">Membrane</keyword>
<dbReference type="UniPathway" id="UPA00219"/>
<evidence type="ECO:0000256" key="6">
    <source>
        <dbReference type="ARBA" id="ARBA00022960"/>
    </source>
</evidence>
<dbReference type="GO" id="GO:0005886">
    <property type="term" value="C:plasma membrane"/>
    <property type="evidence" value="ECO:0007669"/>
    <property type="project" value="UniProtKB-SubCell"/>
</dbReference>
<dbReference type="GO" id="GO:0009252">
    <property type="term" value="P:peptidoglycan biosynthetic process"/>
    <property type="evidence" value="ECO:0007669"/>
    <property type="project" value="UniProtKB-UniRule"/>
</dbReference>
<dbReference type="EC" id="2.4.99.28" evidence="11"/>
<evidence type="ECO:0000256" key="1">
    <source>
        <dbReference type="ARBA" id="ARBA00022475"/>
    </source>
</evidence>
<reference evidence="13 14" key="1">
    <citation type="submission" date="2017-03" db="EMBL/GenBank/DDBJ databases">
        <title>Comparative genomics of honeybee gut symbionts reveal geographically distinct and subgroup specific antibiotic resistance.</title>
        <authorList>
            <person name="Ludvigsen J."/>
            <person name="Porcellato D."/>
            <person name="Labee-Lund T.M."/>
            <person name="Amdam G.V."/>
            <person name="Rudi K."/>
        </authorList>
    </citation>
    <scope>NUCLEOTIDE SEQUENCE [LARGE SCALE GENOMIC DNA]</scope>
    <source>
        <strain evidence="13 14">A-4-12</strain>
    </source>
</reference>
<dbReference type="GO" id="GO:0071555">
    <property type="term" value="P:cell wall organization"/>
    <property type="evidence" value="ECO:0007669"/>
    <property type="project" value="UniProtKB-KW"/>
</dbReference>
<keyword evidence="4 11" id="KW-0808">Transferase</keyword>
<evidence type="ECO:0000256" key="11">
    <source>
        <dbReference type="HAMAP-Rule" id="MF_00766"/>
    </source>
</evidence>
<keyword evidence="10 11" id="KW-0961">Cell wall biogenesis/degradation</keyword>
<evidence type="ECO:0000256" key="9">
    <source>
        <dbReference type="ARBA" id="ARBA00023136"/>
    </source>
</evidence>
<dbReference type="PANTHER" id="PTHR30400:SF0">
    <property type="entry name" value="BIOSYNTHETIC PEPTIDOGLYCAN TRANSGLYCOSYLASE"/>
    <property type="match status" value="1"/>
</dbReference>
<dbReference type="Proteomes" id="UP000194968">
    <property type="component" value="Unassembled WGS sequence"/>
</dbReference>
<dbReference type="RefSeq" id="WP_065614780.1">
    <property type="nucleotide sequence ID" value="NZ_LZGQ01000010.1"/>
</dbReference>
<evidence type="ECO:0000256" key="10">
    <source>
        <dbReference type="ARBA" id="ARBA00023316"/>
    </source>
</evidence>
<sequence>MKLTLRKTLSIITKIVIGFMLVSVFIILLMRWVNPFGSMLMVERKIAHWNITQQRTWKDWDQISDNIKIAVIAAEDQNFADHWGFDFKAINRALIYNQKNRKIRGASTITQQVAKNIFLWPSRSWIRKGIESWFTVWIELIWSKQRTLEIYLNSVEWGEGIFGIEAASRHYFNVSASQLTPYQASLLAATLPNPRKWSPANPDDKIQKKAEWIRGQMSNLGGKSYLKQLN</sequence>
<evidence type="ECO:0000256" key="7">
    <source>
        <dbReference type="ARBA" id="ARBA00022984"/>
    </source>
</evidence>
<proteinExistence type="inferred from homology"/>
<dbReference type="OrthoDB" id="9766909at2"/>
<dbReference type="InterPro" id="IPR036950">
    <property type="entry name" value="PBP_transglycosylase"/>
</dbReference>
<keyword evidence="7 11" id="KW-0573">Peptidoglycan synthesis</keyword>
<keyword evidence="5 11" id="KW-0812">Transmembrane</keyword>
<comment type="caution">
    <text evidence="13">The sequence shown here is derived from an EMBL/GenBank/DDBJ whole genome shotgun (WGS) entry which is preliminary data.</text>
</comment>
<evidence type="ECO:0000259" key="12">
    <source>
        <dbReference type="Pfam" id="PF00912"/>
    </source>
</evidence>
<accession>A0A242NR93</accession>
<comment type="function">
    <text evidence="11">Peptidoglycan polymerase that catalyzes glycan chain elongation from lipid-linked precursors.</text>
</comment>
<dbReference type="InterPro" id="IPR023346">
    <property type="entry name" value="Lysozyme-like_dom_sf"/>
</dbReference>
<dbReference type="Gene3D" id="1.10.3810.10">
    <property type="entry name" value="Biosynthetic peptidoglycan transglycosylase-like"/>
    <property type="match status" value="1"/>
</dbReference>
<evidence type="ECO:0000256" key="8">
    <source>
        <dbReference type="ARBA" id="ARBA00022989"/>
    </source>
</evidence>
<keyword evidence="6 11" id="KW-0133">Cell shape</keyword>
<dbReference type="EMBL" id="NASK01000104">
    <property type="protein sequence ID" value="OTQ47990.1"/>
    <property type="molecule type" value="Genomic_DNA"/>
</dbReference>
<feature type="domain" description="Glycosyl transferase family 51" evidence="12">
    <location>
        <begin position="48"/>
        <end position="217"/>
    </location>
</feature>
<dbReference type="Pfam" id="PF00912">
    <property type="entry name" value="Transgly"/>
    <property type="match status" value="1"/>
</dbReference>
<evidence type="ECO:0000256" key="2">
    <source>
        <dbReference type="ARBA" id="ARBA00022519"/>
    </source>
</evidence>
<dbReference type="NCBIfam" id="TIGR02070">
    <property type="entry name" value="mono_pep_trsgly"/>
    <property type="match status" value="1"/>
</dbReference>
<dbReference type="InterPro" id="IPR001264">
    <property type="entry name" value="Glyco_trans_51"/>
</dbReference>
<comment type="subcellular location">
    <subcellularLocation>
        <location evidence="11">Cell inner membrane</location>
        <topology evidence="11">Single-pass membrane protein</topology>
    </subcellularLocation>
</comment>
<evidence type="ECO:0000313" key="14">
    <source>
        <dbReference type="Proteomes" id="UP000194968"/>
    </source>
</evidence>
<dbReference type="HAMAP" id="MF_00766">
    <property type="entry name" value="PGT_MtgA"/>
    <property type="match status" value="1"/>
</dbReference>